<evidence type="ECO:0000313" key="1">
    <source>
        <dbReference type="EMBL" id="TFE30739.1"/>
    </source>
</evidence>
<dbReference type="Pfam" id="PF13376">
    <property type="entry name" value="OmdA"/>
    <property type="match status" value="1"/>
</dbReference>
<comment type="caution">
    <text evidence="1">The sequence shown here is derived from an EMBL/GenBank/DDBJ whole genome shotgun (WGS) entry which is preliminary data.</text>
</comment>
<dbReference type="Proteomes" id="UP000297900">
    <property type="component" value="Unassembled WGS sequence"/>
</dbReference>
<name>A0A4Y8M7M8_9BACL</name>
<dbReference type="OrthoDB" id="9800461at2"/>
<evidence type="ECO:0008006" key="3">
    <source>
        <dbReference type="Google" id="ProtNLM"/>
    </source>
</evidence>
<keyword evidence="2" id="KW-1185">Reference proteome</keyword>
<proteinExistence type="predicted"/>
<organism evidence="1 2">
    <name type="scientific">Cohnella luojiensis</name>
    <dbReference type="NCBI Taxonomy" id="652876"/>
    <lineage>
        <taxon>Bacteria</taxon>
        <taxon>Bacillati</taxon>
        <taxon>Bacillota</taxon>
        <taxon>Bacilli</taxon>
        <taxon>Bacillales</taxon>
        <taxon>Paenibacillaceae</taxon>
        <taxon>Cohnella</taxon>
    </lineage>
</organism>
<evidence type="ECO:0000313" key="2">
    <source>
        <dbReference type="Proteomes" id="UP000297900"/>
    </source>
</evidence>
<protein>
    <recommendedName>
        <fullName evidence="3">YdeI/OmpD-associated family protein</fullName>
    </recommendedName>
</protein>
<reference evidence="1 2" key="1">
    <citation type="submission" date="2019-03" db="EMBL/GenBank/DDBJ databases">
        <title>Cohnella endophytica sp. nov., a novel endophytic bacterium isolated from bark of Sonneratia apetala.</title>
        <authorList>
            <person name="Tuo L."/>
        </authorList>
    </citation>
    <scope>NUCLEOTIDE SEQUENCE [LARGE SCALE GENOMIC DNA]</scope>
    <source>
        <strain evidence="1 2">CCTCC AB 208254</strain>
    </source>
</reference>
<accession>A0A4Y8M7M8</accession>
<dbReference type="RefSeq" id="WP_135150619.1">
    <property type="nucleotide sequence ID" value="NZ_SOMN01000002.1"/>
</dbReference>
<sequence length="215" mass="23653">MNEALIKKLRLSSDGKIAIMEPPQGFLELVGRTEQDTQALENENGTYDFVQLFVTSVADVERLAPQALRAVKPDGLLWICYPKGSSKIKTDLNRDRGWSIVSASGWEGIAIVSVDDTWSALRFRPASAVGKTRVPPAERSAASAGQTEPLEIPQDLQAAVDANAEATAFFGNLAPSHKKEYVRWIVEAKREETRVSRIEKAIEKLSGGFKRPSDK</sequence>
<dbReference type="AlphaFoldDB" id="A0A4Y8M7M8"/>
<dbReference type="EMBL" id="SOMN01000002">
    <property type="protein sequence ID" value="TFE30739.1"/>
    <property type="molecule type" value="Genomic_DNA"/>
</dbReference>
<gene>
    <name evidence="1" type="ORF">E2980_02860</name>
</gene>